<name>A0A2J7ZZ32_9CHLO</name>
<dbReference type="PANTHER" id="PTHR48094:SF12">
    <property type="entry name" value="PARKINSON DISEASE PROTEIN 7 HOMOLOG"/>
    <property type="match status" value="1"/>
</dbReference>
<comment type="similarity">
    <text evidence="1">Belongs to the peptidase C56 family.</text>
</comment>
<evidence type="ECO:0000259" key="3">
    <source>
        <dbReference type="Pfam" id="PF01965"/>
    </source>
</evidence>
<dbReference type="GO" id="GO:1903189">
    <property type="term" value="P:glyoxal metabolic process"/>
    <property type="evidence" value="ECO:0007669"/>
    <property type="project" value="TreeGrafter"/>
</dbReference>
<evidence type="ECO:0000313" key="5">
    <source>
        <dbReference type="Proteomes" id="UP000236333"/>
    </source>
</evidence>
<dbReference type="AlphaFoldDB" id="A0A2J7ZZ32"/>
<feature type="domain" description="DJ-1/PfpI" evidence="3">
    <location>
        <begin position="41"/>
        <end position="204"/>
    </location>
</feature>
<dbReference type="Gene3D" id="3.40.50.880">
    <property type="match status" value="1"/>
</dbReference>
<dbReference type="InterPro" id="IPR050325">
    <property type="entry name" value="Prot/Nucl_acid_deglycase"/>
</dbReference>
<dbReference type="PANTHER" id="PTHR48094">
    <property type="entry name" value="PROTEIN/NUCLEIC ACID DEGLYCASE DJ-1-RELATED"/>
    <property type="match status" value="1"/>
</dbReference>
<dbReference type="EMBL" id="PGGS01000299">
    <property type="protein sequence ID" value="PNH05527.1"/>
    <property type="molecule type" value="Genomic_DNA"/>
</dbReference>
<accession>A0A2J7ZZ32</accession>
<reference evidence="4 5" key="1">
    <citation type="journal article" date="2017" name="Mol. Biol. Evol.">
        <title>The 4-celled Tetrabaena socialis nuclear genome reveals the essential components for genetic control of cell number at the origin of multicellularity in the volvocine lineage.</title>
        <authorList>
            <person name="Featherston J."/>
            <person name="Arakaki Y."/>
            <person name="Hanschen E.R."/>
            <person name="Ferris P.J."/>
            <person name="Michod R.E."/>
            <person name="Olson B.J.S.C."/>
            <person name="Nozaki H."/>
            <person name="Durand P.M."/>
        </authorList>
    </citation>
    <scope>NUCLEOTIDE SEQUENCE [LARGE SCALE GENOMIC DNA]</scope>
    <source>
        <strain evidence="4 5">NIES-571</strain>
    </source>
</reference>
<comment type="caution">
    <text evidence="4">The sequence shown here is derived from an EMBL/GenBank/DDBJ whole genome shotgun (WGS) entry which is preliminary data.</text>
</comment>
<dbReference type="CDD" id="cd03135">
    <property type="entry name" value="GATase1_DJ-1"/>
    <property type="match status" value="1"/>
</dbReference>
<dbReference type="SUPFAM" id="SSF52317">
    <property type="entry name" value="Class I glutamine amidotransferase-like"/>
    <property type="match status" value="1"/>
</dbReference>
<dbReference type="InterPro" id="IPR002818">
    <property type="entry name" value="DJ-1/PfpI"/>
</dbReference>
<sequence>MLCTKLPIGVRPLSAHTPFAPLRPRVLGRSRRVVAMVADSTVLIPIATGTEEMEAVIMIDVLRRAGAKVVVASTESGLVVTCSRGVKIVADQLIADCSSHCYDLIACPGGMPGAERLRDCAVLSDMVASQRAAGRLYAAICATPAVFFEAKGLLEGKAATAHPAFSGDLKDQSKVDERVVVDGNLTTSRGPGTAFEFSLALVKQLYDEEKAQAVAAPMVMYPFKV</sequence>
<dbReference type="InterPro" id="IPR029062">
    <property type="entry name" value="Class_I_gatase-like"/>
</dbReference>
<organism evidence="4 5">
    <name type="scientific">Tetrabaena socialis</name>
    <dbReference type="NCBI Taxonomy" id="47790"/>
    <lineage>
        <taxon>Eukaryota</taxon>
        <taxon>Viridiplantae</taxon>
        <taxon>Chlorophyta</taxon>
        <taxon>core chlorophytes</taxon>
        <taxon>Chlorophyceae</taxon>
        <taxon>CS clade</taxon>
        <taxon>Chlamydomonadales</taxon>
        <taxon>Tetrabaenaceae</taxon>
        <taxon>Tetrabaena</taxon>
    </lineage>
</organism>
<dbReference type="FunFam" id="3.40.50.880:FF:000015">
    <property type="entry name" value="Protein DJ-1 homolog C"/>
    <property type="match status" value="1"/>
</dbReference>
<dbReference type="NCBIfam" id="TIGR01383">
    <property type="entry name" value="not_thiJ"/>
    <property type="match status" value="1"/>
</dbReference>
<protein>
    <submittedName>
        <fullName evidence="4">Chaperone protein YajL</fullName>
    </submittedName>
</protein>
<keyword evidence="2" id="KW-0677">Repeat</keyword>
<dbReference type="InterPro" id="IPR006287">
    <property type="entry name" value="DJ-1"/>
</dbReference>
<keyword evidence="5" id="KW-1185">Reference proteome</keyword>
<dbReference type="OrthoDB" id="543156at2759"/>
<dbReference type="Pfam" id="PF01965">
    <property type="entry name" value="DJ-1_PfpI"/>
    <property type="match status" value="1"/>
</dbReference>
<dbReference type="Proteomes" id="UP000236333">
    <property type="component" value="Unassembled WGS sequence"/>
</dbReference>
<evidence type="ECO:0000313" key="4">
    <source>
        <dbReference type="EMBL" id="PNH05527.1"/>
    </source>
</evidence>
<evidence type="ECO:0000256" key="2">
    <source>
        <dbReference type="ARBA" id="ARBA00022737"/>
    </source>
</evidence>
<evidence type="ECO:0000256" key="1">
    <source>
        <dbReference type="ARBA" id="ARBA00008542"/>
    </source>
</evidence>
<proteinExistence type="inferred from homology"/>
<dbReference type="GO" id="GO:0005737">
    <property type="term" value="C:cytoplasm"/>
    <property type="evidence" value="ECO:0007669"/>
    <property type="project" value="UniProtKB-ARBA"/>
</dbReference>
<gene>
    <name evidence="4" type="ORF">TSOC_008206</name>
</gene>